<keyword evidence="2" id="KW-1133">Transmembrane helix</keyword>
<evidence type="ECO:0000256" key="1">
    <source>
        <dbReference type="SAM" id="MobiDB-lite"/>
    </source>
</evidence>
<evidence type="ECO:0000313" key="5">
    <source>
        <dbReference type="Proteomes" id="UP001500908"/>
    </source>
</evidence>
<feature type="compositionally biased region" description="Polar residues" evidence="1">
    <location>
        <begin position="801"/>
        <end position="813"/>
    </location>
</feature>
<feature type="region of interest" description="Disordered" evidence="1">
    <location>
        <begin position="752"/>
        <end position="830"/>
    </location>
</feature>
<evidence type="ECO:0000256" key="2">
    <source>
        <dbReference type="SAM" id="Phobius"/>
    </source>
</evidence>
<feature type="transmembrane region" description="Helical" evidence="2">
    <location>
        <begin position="719"/>
        <end position="740"/>
    </location>
</feature>
<feature type="compositionally biased region" description="Acidic residues" evidence="1">
    <location>
        <begin position="233"/>
        <end position="255"/>
    </location>
</feature>
<organism evidence="4 5">
    <name type="scientific">Salinactinospora qingdaonensis</name>
    <dbReference type="NCBI Taxonomy" id="702744"/>
    <lineage>
        <taxon>Bacteria</taxon>
        <taxon>Bacillati</taxon>
        <taxon>Actinomycetota</taxon>
        <taxon>Actinomycetes</taxon>
        <taxon>Streptosporangiales</taxon>
        <taxon>Nocardiopsidaceae</taxon>
        <taxon>Salinactinospora</taxon>
    </lineage>
</organism>
<proteinExistence type="predicted"/>
<accession>A0ABP7F888</accession>
<dbReference type="Proteomes" id="UP001500908">
    <property type="component" value="Unassembled WGS sequence"/>
</dbReference>
<keyword evidence="5" id="KW-1185">Reference proteome</keyword>
<keyword evidence="2" id="KW-0812">Transmembrane</keyword>
<feature type="signal peptide" evidence="3">
    <location>
        <begin position="1"/>
        <end position="19"/>
    </location>
</feature>
<reference evidence="5" key="1">
    <citation type="journal article" date="2019" name="Int. J. Syst. Evol. Microbiol.">
        <title>The Global Catalogue of Microorganisms (GCM) 10K type strain sequencing project: providing services to taxonomists for standard genome sequencing and annotation.</title>
        <authorList>
            <consortium name="The Broad Institute Genomics Platform"/>
            <consortium name="The Broad Institute Genome Sequencing Center for Infectious Disease"/>
            <person name="Wu L."/>
            <person name="Ma J."/>
        </authorList>
    </citation>
    <scope>NUCLEOTIDE SEQUENCE [LARGE SCALE GENOMIC DNA]</scope>
    <source>
        <strain evidence="5">JCM 17137</strain>
    </source>
</reference>
<keyword evidence="3" id="KW-0732">Signal</keyword>
<gene>
    <name evidence="4" type="ORF">GCM10022402_11930</name>
</gene>
<dbReference type="EMBL" id="BAABDD010000004">
    <property type="protein sequence ID" value="GAA3733027.1"/>
    <property type="molecule type" value="Genomic_DNA"/>
</dbReference>
<keyword evidence="2" id="KW-0472">Membrane</keyword>
<dbReference type="InterPro" id="IPR046112">
    <property type="entry name" value="DUF6049"/>
</dbReference>
<protein>
    <submittedName>
        <fullName evidence="4">DUF6049 family protein</fullName>
    </submittedName>
</protein>
<name>A0ABP7F888_9ACTN</name>
<feature type="region of interest" description="Disordered" evidence="1">
    <location>
        <begin position="217"/>
        <end position="271"/>
    </location>
</feature>
<evidence type="ECO:0000256" key="3">
    <source>
        <dbReference type="SAM" id="SignalP"/>
    </source>
</evidence>
<evidence type="ECO:0000313" key="4">
    <source>
        <dbReference type="EMBL" id="GAA3733027.1"/>
    </source>
</evidence>
<dbReference type="Pfam" id="PF19516">
    <property type="entry name" value="DUF6049"/>
    <property type="match status" value="1"/>
</dbReference>
<feature type="chain" id="PRO_5045392923" evidence="3">
    <location>
        <begin position="20"/>
        <end position="830"/>
    </location>
</feature>
<sequence length="830" mass="86765">MATAAVLVPAVALSPAGHADIAPVPLAGAVVPTEEEAGASPVLVDEITPQAADEESTVHVKGRFSNTTGDTLSGVTVRLRYSSYPLLGREQLAAHAAGDRGDPQGFAAIAEVESEIPPGESTEFNLRVETANLGMSRLGVYPLAVEAVEATGARLGIQRTFLPYTGESELGSLDIAWIWPLMARPQRADDDTFLTGGLDEQLGPNGRLGQLLVVGAQNGNFGQPPEPSQPTQSDEDSQDEAAGDGGDDEASDAGDDTAPPETGTTADPNKVPLTWAIDPSLLADIQQISESSYAVLNAAGEGGDPTASSGLADVTEQDSSTNAKIWLEQARAIIGDDPLLATPYADVDLTALLNADLRDDAQDALSLGRETVTQVLERSADPSLAWPVDGVMNEETRDLLGDNGADTFVLSESALPTGDDPGVSGTAVPLSAEERHGEATALVADDHLSTLLGQNNGSSGEALMEQRFAAETAMIAAGSSGDSRPLVVAPPRDWNPAPEVAKGLLDASQELPWLDPTPLTEIQAEDATAQQRQQLAYPDSAAEAELGSGQLEEIKRIRREVRLFNSILADDGDPLRPAILRLESAAWREEEKLAARARKRVSEIVDHTMSKVRIMEGEPVTLASKEGTIPILVANDLSDHPVKIRLSVMSDNAERLSFGGSSNYTELIEEIDPGGKTTVYVPLTARVNGRTVLHMTLQNSTGEPLSEEEIQTPVNVTGLGNSALIISGGAALVLIIVLAPRAVRKWLRNRAGAGDAAPADPPEPAPEEDGNVTAAGDAAPEQDDATTAPAMTHNGRGPSDGSPSSHADTTGSDTAVPEESGGTDTEGYRS</sequence>
<comment type="caution">
    <text evidence="4">The sequence shown here is derived from an EMBL/GenBank/DDBJ whole genome shotgun (WGS) entry which is preliminary data.</text>
</comment>